<evidence type="ECO:0000256" key="1">
    <source>
        <dbReference type="SAM" id="Phobius"/>
    </source>
</evidence>
<evidence type="ECO:0000313" key="2">
    <source>
        <dbReference type="EMBL" id="EWH08118.1"/>
    </source>
</evidence>
<reference evidence="2 3" key="1">
    <citation type="journal article" date="2014" name="Genome Announc.">
        <title>Draft Genome Sequence of the Agar-Degrading Bacterium Catenovulum sp. Strain DS-2, Isolated from Intestines of Haliotis diversicolor.</title>
        <authorList>
            <person name="Shan D."/>
            <person name="Li X."/>
            <person name="Gu Z."/>
            <person name="Wei G."/>
            <person name="Gao Z."/>
            <person name="Shao Z."/>
        </authorList>
    </citation>
    <scope>NUCLEOTIDE SEQUENCE [LARGE SCALE GENOMIC DNA]</scope>
    <source>
        <strain evidence="2 3">DS-2</strain>
    </source>
</reference>
<dbReference type="RefSeq" id="WP_035016664.1">
    <property type="nucleotide sequence ID" value="NZ_ARZY01000068.1"/>
</dbReference>
<gene>
    <name evidence="2" type="ORF">DS2_18993</name>
</gene>
<accession>W7QJ10</accession>
<organism evidence="2 3">
    <name type="scientific">Catenovulum agarivorans DS-2</name>
    <dbReference type="NCBI Taxonomy" id="1328313"/>
    <lineage>
        <taxon>Bacteria</taxon>
        <taxon>Pseudomonadati</taxon>
        <taxon>Pseudomonadota</taxon>
        <taxon>Gammaproteobacteria</taxon>
        <taxon>Alteromonadales</taxon>
        <taxon>Alteromonadaceae</taxon>
        <taxon>Catenovulum</taxon>
    </lineage>
</organism>
<proteinExistence type="predicted"/>
<feature type="transmembrane region" description="Helical" evidence="1">
    <location>
        <begin position="20"/>
        <end position="38"/>
    </location>
</feature>
<dbReference type="EMBL" id="ARZY01000068">
    <property type="protein sequence ID" value="EWH08118.1"/>
    <property type="molecule type" value="Genomic_DNA"/>
</dbReference>
<feature type="transmembrane region" description="Helical" evidence="1">
    <location>
        <begin position="78"/>
        <end position="98"/>
    </location>
</feature>
<dbReference type="AlphaFoldDB" id="W7QJ10"/>
<evidence type="ECO:0000313" key="3">
    <source>
        <dbReference type="Proteomes" id="UP000019276"/>
    </source>
</evidence>
<sequence length="317" mass="35679">MRQLAFDWPALAGPSVINASLPSFLHVIFMCCLTLAVPKQAPAKVWKIPLAWFAISVVLELMQLEFVGISWLAGTFDWFDILAAALAAAVIALHSSLLNNRSISSKPLSLAIKLPLILVGSLSAMGSYWDVSCDYPDKSRASCDVSPLYMRWQDIRTTNEVYFSAENANGETQAAIDQGGLIREYQGIDNPGKIYVFNQYLFVNDQLKGIHIFDNSDQANPKYLAFVRVVGATDLEVLNGVMYVNSFTDVVAVELTAPFNYYRTENVLPYPSVNNWLPARVRFFQDEQRIEIDQNRGMVVGYETEEGKRFFFWDVEL</sequence>
<keyword evidence="1" id="KW-1133">Transmembrane helix</keyword>
<dbReference type="Proteomes" id="UP000019276">
    <property type="component" value="Unassembled WGS sequence"/>
</dbReference>
<dbReference type="OrthoDB" id="6381612at2"/>
<protein>
    <submittedName>
        <fullName evidence="2">Lvivd repeat-containing protein</fullName>
    </submittedName>
</protein>
<comment type="caution">
    <text evidence="2">The sequence shown here is derived from an EMBL/GenBank/DDBJ whole genome shotgun (WGS) entry which is preliminary data.</text>
</comment>
<keyword evidence="3" id="KW-1185">Reference proteome</keyword>
<name>W7QJ10_9ALTE</name>
<feature type="transmembrane region" description="Helical" evidence="1">
    <location>
        <begin position="50"/>
        <end position="72"/>
    </location>
</feature>
<keyword evidence="1" id="KW-0812">Transmembrane</keyword>
<dbReference type="STRING" id="1328313.DS2_18993"/>
<dbReference type="eggNOG" id="COG5276">
    <property type="taxonomic scope" value="Bacteria"/>
</dbReference>
<keyword evidence="1" id="KW-0472">Membrane</keyword>